<dbReference type="EMBL" id="CAJOBB010006251">
    <property type="protein sequence ID" value="CAF4155461.1"/>
    <property type="molecule type" value="Genomic_DNA"/>
</dbReference>
<protein>
    <submittedName>
        <fullName evidence="1">Uncharacterized protein</fullName>
    </submittedName>
</protein>
<gene>
    <name evidence="1" type="ORF">KXQ929_LOCUS37505</name>
</gene>
<accession>A0A819YED9</accession>
<comment type="caution">
    <text evidence="1">The sequence shown here is derived from an EMBL/GenBank/DDBJ whole genome shotgun (WGS) entry which is preliminary data.</text>
</comment>
<organism evidence="1 2">
    <name type="scientific">Adineta steineri</name>
    <dbReference type="NCBI Taxonomy" id="433720"/>
    <lineage>
        <taxon>Eukaryota</taxon>
        <taxon>Metazoa</taxon>
        <taxon>Spiralia</taxon>
        <taxon>Gnathifera</taxon>
        <taxon>Rotifera</taxon>
        <taxon>Eurotatoria</taxon>
        <taxon>Bdelloidea</taxon>
        <taxon>Adinetida</taxon>
        <taxon>Adinetidae</taxon>
        <taxon>Adineta</taxon>
    </lineage>
</organism>
<dbReference type="AlphaFoldDB" id="A0A819YED9"/>
<proteinExistence type="predicted"/>
<name>A0A819YED9_9BILA</name>
<dbReference type="Proteomes" id="UP000663868">
    <property type="component" value="Unassembled WGS sequence"/>
</dbReference>
<reference evidence="1" key="1">
    <citation type="submission" date="2021-02" db="EMBL/GenBank/DDBJ databases">
        <authorList>
            <person name="Nowell W R."/>
        </authorList>
    </citation>
    <scope>NUCLEOTIDE SEQUENCE</scope>
</reference>
<evidence type="ECO:0000313" key="1">
    <source>
        <dbReference type="EMBL" id="CAF4155461.1"/>
    </source>
</evidence>
<evidence type="ECO:0000313" key="2">
    <source>
        <dbReference type="Proteomes" id="UP000663868"/>
    </source>
</evidence>
<sequence length="458" mass="54370">MDITNLIGYEDSDNSIICTNPSLENQGEHDQEINTTFSSIDEISMENKRYCIAKIQQWLEVDHTLSQIYRQHGYSITSVYSLIMEQDFWKTYQSHTHVEALWISNMSKAMLEYHSISVVFFNLENFMNQQLEIIEKQLHEAFVILTEYLQEEEEQIFKSSTIDTNLLTATSIALVRQDQSPLHKKYEELTFQLILNVNDIRLVKEFYDLKPDEGQSSYAASIWKTMIYEEYMKKELTDAKSHLFDDNKYKLYSILQKLMVDITHIISTVREFKARSLDEIISLAEAKVEEYAQTIEEQKKYFILYSQQYCSSTSIEKMLNTIERRRITLKQRVECINDFSTIFTIPNDEKGFENITDEDNDDDIYEYHSTTISLEIVSDETMAQLINEEIIWMPLLHSLRLQENKTLQQRQRLWQRNQEKYLFNQQLNNTLPIFTSHKPYQMIFINYMTACFCYSSIN</sequence>